<name>A0A1Q9BQZ1_SYMMI</name>
<proteinExistence type="predicted"/>
<protein>
    <submittedName>
        <fullName evidence="2">Uncharacterized protein</fullName>
    </submittedName>
</protein>
<feature type="region of interest" description="Disordered" evidence="1">
    <location>
        <begin position="108"/>
        <end position="135"/>
    </location>
</feature>
<dbReference type="AlphaFoldDB" id="A0A1Q9BQZ1"/>
<feature type="non-terminal residue" evidence="2">
    <location>
        <position position="1"/>
    </location>
</feature>
<organism evidence="2 3">
    <name type="scientific">Symbiodinium microadriaticum</name>
    <name type="common">Dinoflagellate</name>
    <name type="synonym">Zooxanthella microadriatica</name>
    <dbReference type="NCBI Taxonomy" id="2951"/>
    <lineage>
        <taxon>Eukaryota</taxon>
        <taxon>Sar</taxon>
        <taxon>Alveolata</taxon>
        <taxon>Dinophyceae</taxon>
        <taxon>Suessiales</taxon>
        <taxon>Symbiodiniaceae</taxon>
        <taxon>Symbiodinium</taxon>
    </lineage>
</organism>
<dbReference type="Proteomes" id="UP000186817">
    <property type="component" value="Unassembled WGS sequence"/>
</dbReference>
<evidence type="ECO:0000313" key="2">
    <source>
        <dbReference type="EMBL" id="OLP73014.1"/>
    </source>
</evidence>
<evidence type="ECO:0000313" key="3">
    <source>
        <dbReference type="Proteomes" id="UP000186817"/>
    </source>
</evidence>
<keyword evidence="3" id="KW-1185">Reference proteome</keyword>
<reference evidence="2 3" key="1">
    <citation type="submission" date="2016-02" db="EMBL/GenBank/DDBJ databases">
        <title>Genome analysis of coral dinoflagellate symbionts highlights evolutionary adaptations to a symbiotic lifestyle.</title>
        <authorList>
            <person name="Aranda M."/>
            <person name="Li Y."/>
            <person name="Liew Y.J."/>
            <person name="Baumgarten S."/>
            <person name="Simakov O."/>
            <person name="Wilson M."/>
            <person name="Piel J."/>
            <person name="Ashoor H."/>
            <person name="Bougouffa S."/>
            <person name="Bajic V.B."/>
            <person name="Ryu T."/>
            <person name="Ravasi T."/>
            <person name="Bayer T."/>
            <person name="Micklem G."/>
            <person name="Kim H."/>
            <person name="Bhak J."/>
            <person name="Lajeunesse T.C."/>
            <person name="Voolstra C.R."/>
        </authorList>
    </citation>
    <scope>NUCLEOTIDE SEQUENCE [LARGE SCALE GENOMIC DNA]</scope>
    <source>
        <strain evidence="2 3">CCMP2467</strain>
    </source>
</reference>
<sequence>YLARVVTPAFFGRHYGGYVPVEKRLAEPSAFIEVPMAKGRSVAMPLCAARTLTEEGSEVRNPLERLAAAGVNLVRCFFDNFRTSLLSERPGSVAPTAKLLSPLAASSLQLRPSQTPPAQSTSTPLSVTSPIASAG</sequence>
<feature type="compositionally biased region" description="Polar residues" evidence="1">
    <location>
        <begin position="116"/>
        <end position="135"/>
    </location>
</feature>
<accession>A0A1Q9BQZ1</accession>
<gene>
    <name evidence="2" type="ORF">AK812_SmicGene47926</name>
</gene>
<dbReference type="EMBL" id="LSRX01006671">
    <property type="protein sequence ID" value="OLP73014.1"/>
    <property type="molecule type" value="Genomic_DNA"/>
</dbReference>
<evidence type="ECO:0000256" key="1">
    <source>
        <dbReference type="SAM" id="MobiDB-lite"/>
    </source>
</evidence>
<comment type="caution">
    <text evidence="2">The sequence shown here is derived from an EMBL/GenBank/DDBJ whole genome shotgun (WGS) entry which is preliminary data.</text>
</comment>